<keyword evidence="2" id="KW-0540">Nuclease</keyword>
<dbReference type="GO" id="GO:0004527">
    <property type="term" value="F:exonuclease activity"/>
    <property type="evidence" value="ECO:0007669"/>
    <property type="project" value="UniProtKB-KW"/>
</dbReference>
<dbReference type="CDD" id="cd06137">
    <property type="entry name" value="DEDDh_RNase"/>
    <property type="match status" value="1"/>
</dbReference>
<evidence type="ECO:0000313" key="9">
    <source>
        <dbReference type="Proteomes" id="UP000283895"/>
    </source>
</evidence>
<comment type="caution">
    <text evidence="8">The sequence shown here is derived from an EMBL/GenBank/DDBJ whole genome shotgun (WGS) entry which is preliminary data.</text>
</comment>
<dbReference type="EMBL" id="LKEA01000001">
    <property type="protein sequence ID" value="ROW12101.1"/>
    <property type="molecule type" value="Genomic_DNA"/>
</dbReference>
<sequence>MNQQAPSSFQVSPLPSHITPHGTTFIPVEMSASGALLLGPYQTKDAYMEQFQELKQAKETLEKAGYVMQALAEDNLAQKQKCSRCHKSMFKKTFKRTNDGKPKSGSDLVARPENHHTLAGSPAGRPSFEKTYSAKVSKQECKYHDGTFNGRMWSCCKAGIYNQPCKTSAEHVATEYKPGELEELHRYYSTPAVQPSKPRCLAVAIDCEMGTSITNNSVLIRVTLIDYFTSKVLLDKLVFPDEPVLHYNTRFSGVTYGQMAKAKARGECLYGTAAARKAIWKFVGPDTIVVAHGGQNDMSTLRWIHSAVVDTHLVESLPVVQLQREAREKEAQEKEAREQVEKLTGSSEKEKKPSNADQKKFEPKKKKPKGSGQFSLKTLARERLGREIQMGNAGHDSVEDAMAARDIAHWNVLNFGHGVYSISTD</sequence>
<keyword evidence="3" id="KW-0378">Hydrolase</keyword>
<dbReference type="GO" id="GO:0003676">
    <property type="term" value="F:nucleic acid binding"/>
    <property type="evidence" value="ECO:0007669"/>
    <property type="project" value="InterPro"/>
</dbReference>
<evidence type="ECO:0000256" key="1">
    <source>
        <dbReference type="ARBA" id="ARBA00022552"/>
    </source>
</evidence>
<dbReference type="Gene3D" id="3.30.420.10">
    <property type="entry name" value="Ribonuclease H-like superfamily/Ribonuclease H"/>
    <property type="match status" value="1"/>
</dbReference>
<dbReference type="PANTHER" id="PTHR12801:SF45">
    <property type="entry name" value="RNA EXONUCLEASE 4"/>
    <property type="match status" value="1"/>
</dbReference>
<reference evidence="8 9" key="1">
    <citation type="submission" date="2015-09" db="EMBL/GenBank/DDBJ databases">
        <title>Host preference determinants of Valsa canker pathogens revealed by comparative genomics.</title>
        <authorList>
            <person name="Yin Z."/>
            <person name="Huang L."/>
        </authorList>
    </citation>
    <scope>NUCLEOTIDE SEQUENCE [LARGE SCALE GENOMIC DNA]</scope>
    <source>
        <strain evidence="8 9">03-1</strain>
    </source>
</reference>
<feature type="compositionally biased region" description="Basic and acidic residues" evidence="6">
    <location>
        <begin position="96"/>
        <end position="116"/>
    </location>
</feature>
<dbReference type="InterPro" id="IPR013520">
    <property type="entry name" value="Ribonucl_H"/>
</dbReference>
<feature type="region of interest" description="Disordered" evidence="6">
    <location>
        <begin position="94"/>
        <end position="126"/>
    </location>
</feature>
<dbReference type="PANTHER" id="PTHR12801">
    <property type="entry name" value="RNA EXONUCLEASE REXO1 / RECO3 FAMILY MEMBER-RELATED"/>
    <property type="match status" value="1"/>
</dbReference>
<dbReference type="SUPFAM" id="SSF53098">
    <property type="entry name" value="Ribonuclease H-like"/>
    <property type="match status" value="1"/>
</dbReference>
<evidence type="ECO:0000256" key="3">
    <source>
        <dbReference type="ARBA" id="ARBA00022801"/>
    </source>
</evidence>
<dbReference type="GO" id="GO:0006364">
    <property type="term" value="P:rRNA processing"/>
    <property type="evidence" value="ECO:0007669"/>
    <property type="project" value="UniProtKB-KW"/>
</dbReference>
<evidence type="ECO:0000313" key="8">
    <source>
        <dbReference type="EMBL" id="ROW12101.1"/>
    </source>
</evidence>
<dbReference type="SMART" id="SM00479">
    <property type="entry name" value="EXOIII"/>
    <property type="match status" value="1"/>
</dbReference>
<proteinExistence type="predicted"/>
<keyword evidence="4" id="KW-0269">Exonuclease</keyword>
<evidence type="ECO:0000256" key="6">
    <source>
        <dbReference type="SAM" id="MobiDB-lite"/>
    </source>
</evidence>
<dbReference type="Proteomes" id="UP000283895">
    <property type="component" value="Unassembled WGS sequence"/>
</dbReference>
<dbReference type="OrthoDB" id="16516at2759"/>
<dbReference type="InterPro" id="IPR047021">
    <property type="entry name" value="REXO1/3/4-like"/>
</dbReference>
<evidence type="ECO:0000259" key="7">
    <source>
        <dbReference type="SMART" id="SM00479"/>
    </source>
</evidence>
<feature type="compositionally biased region" description="Basic and acidic residues" evidence="6">
    <location>
        <begin position="328"/>
        <end position="361"/>
    </location>
</feature>
<keyword evidence="9" id="KW-1185">Reference proteome</keyword>
<evidence type="ECO:0000256" key="2">
    <source>
        <dbReference type="ARBA" id="ARBA00022722"/>
    </source>
</evidence>
<dbReference type="InterPro" id="IPR036397">
    <property type="entry name" value="RNaseH_sf"/>
</dbReference>
<evidence type="ECO:0000256" key="5">
    <source>
        <dbReference type="ARBA" id="ARBA00025599"/>
    </source>
</evidence>
<feature type="domain" description="Exonuclease" evidence="7">
    <location>
        <begin position="201"/>
        <end position="417"/>
    </location>
</feature>
<dbReference type="STRING" id="356882.A0A423X820"/>
<dbReference type="GO" id="GO:0005634">
    <property type="term" value="C:nucleus"/>
    <property type="evidence" value="ECO:0007669"/>
    <property type="project" value="TreeGrafter"/>
</dbReference>
<organism evidence="8 9">
    <name type="scientific">Cytospora schulzeri</name>
    <dbReference type="NCBI Taxonomy" id="448051"/>
    <lineage>
        <taxon>Eukaryota</taxon>
        <taxon>Fungi</taxon>
        <taxon>Dikarya</taxon>
        <taxon>Ascomycota</taxon>
        <taxon>Pezizomycotina</taxon>
        <taxon>Sordariomycetes</taxon>
        <taxon>Sordariomycetidae</taxon>
        <taxon>Diaporthales</taxon>
        <taxon>Cytosporaceae</taxon>
        <taxon>Cytospora</taxon>
    </lineage>
</organism>
<protein>
    <recommendedName>
        <fullName evidence="7">Exonuclease domain-containing protein</fullName>
    </recommendedName>
</protein>
<evidence type="ECO:0000256" key="4">
    <source>
        <dbReference type="ARBA" id="ARBA00022839"/>
    </source>
</evidence>
<keyword evidence="1" id="KW-0698">rRNA processing</keyword>
<comment type="function">
    <text evidence="5">Exoribonuclease involved in ribosome biosynthesis. Involved in the processing of ITS1, the internal transcribed spacer localized between the 18S and 5.8S rRNAs.</text>
</comment>
<name>A0A423X820_9PEZI</name>
<feature type="region of interest" description="Disordered" evidence="6">
    <location>
        <begin position="328"/>
        <end position="377"/>
    </location>
</feature>
<accession>A0A423X820</accession>
<dbReference type="GO" id="GO:0000027">
    <property type="term" value="P:ribosomal large subunit assembly"/>
    <property type="evidence" value="ECO:0007669"/>
    <property type="project" value="TreeGrafter"/>
</dbReference>
<dbReference type="InterPro" id="IPR012337">
    <property type="entry name" value="RNaseH-like_sf"/>
</dbReference>
<dbReference type="AlphaFoldDB" id="A0A423X820"/>
<gene>
    <name evidence="8" type="ORF">VMCG_00706</name>
</gene>